<comment type="caution">
    <text evidence="9">The sequence shown here is derived from an EMBL/GenBank/DDBJ whole genome shotgun (WGS) entry which is preliminary data.</text>
</comment>
<comment type="function">
    <text evidence="8">Inositol phosphate kinase with a broad substrate specificity.</text>
</comment>
<evidence type="ECO:0000256" key="8">
    <source>
        <dbReference type="RuleBase" id="RU363090"/>
    </source>
</evidence>
<dbReference type="GO" id="GO:0005524">
    <property type="term" value="F:ATP binding"/>
    <property type="evidence" value="ECO:0007669"/>
    <property type="project" value="UniProtKB-KW"/>
</dbReference>
<comment type="similarity">
    <text evidence="1 8">Belongs to the inositol phosphokinase (IPK) family.</text>
</comment>
<dbReference type="EC" id="2.7.1.140" evidence="8"/>
<dbReference type="Proteomes" id="UP001630127">
    <property type="component" value="Unassembled WGS sequence"/>
</dbReference>
<evidence type="ECO:0000256" key="4">
    <source>
        <dbReference type="ARBA" id="ARBA00022777"/>
    </source>
</evidence>
<keyword evidence="2 8" id="KW-0808">Transferase</keyword>
<keyword evidence="5 8" id="KW-0067">ATP-binding</keyword>
<sequence length="304" mass="33709">MLKIPHNQVAGHQAGGGKLGPLVDDAGHFYKPLQGDERGSAEVSFYTTFSLDTRIPDHIRKFFPVFYGTQLVEASDGSGLKPHLVLQDLTLGRVNPSIMDIKIGSRTWAPQASEDYIEKCLKKDRETSSLLLGFRLSGLQFHSGNEFGFWKSARKSVQGLSAEEIKLVLRNFVSSNTYRELESKPDCAFASVIFGGPNGILSQLLELKTWFEDQTIYHFYSCSVHVMFEKQLALEGKSPGAEIKLIDFAHVVEGRGVIDHNFLGGISSLIKFISDILTTNDGCPTRCSLKDAQKNEGFSDNRTN</sequence>
<keyword evidence="3 8" id="KW-0547">Nucleotide-binding</keyword>
<dbReference type="PANTHER" id="PTHR12400:SF51">
    <property type="entry name" value="INOSITOL POLYPHOSPHATE MULTIKINASE"/>
    <property type="match status" value="1"/>
</dbReference>
<name>A0ABD2YYR1_9GENT</name>
<keyword evidence="10" id="KW-1185">Reference proteome</keyword>
<dbReference type="Pfam" id="PF03770">
    <property type="entry name" value="IPK"/>
    <property type="match status" value="1"/>
</dbReference>
<dbReference type="InterPro" id="IPR005522">
    <property type="entry name" value="IPK"/>
</dbReference>
<dbReference type="PANTHER" id="PTHR12400">
    <property type="entry name" value="INOSITOL POLYPHOSPHATE KINASE"/>
    <property type="match status" value="1"/>
</dbReference>
<reference evidence="9 10" key="1">
    <citation type="submission" date="2024-11" db="EMBL/GenBank/DDBJ databases">
        <title>A near-complete genome assembly of Cinchona calisaya.</title>
        <authorList>
            <person name="Lian D.C."/>
            <person name="Zhao X.W."/>
            <person name="Wei L."/>
        </authorList>
    </citation>
    <scope>NUCLEOTIDE SEQUENCE [LARGE SCALE GENOMIC DNA]</scope>
    <source>
        <tissue evidence="9">Nenye</tissue>
    </source>
</reference>
<comment type="catalytic activity">
    <reaction evidence="7 8">
        <text>1D-myo-inositol 1,3,4,6-tetrakisphosphate + ATP = 1D-myo-inositol 1,3,4,5,6-pentakisphosphate + ADP + H(+)</text>
        <dbReference type="Rhea" id="RHEA:12717"/>
        <dbReference type="ChEBI" id="CHEBI:15378"/>
        <dbReference type="ChEBI" id="CHEBI:30616"/>
        <dbReference type="ChEBI" id="CHEBI:57660"/>
        <dbReference type="ChEBI" id="CHEBI:57733"/>
        <dbReference type="ChEBI" id="CHEBI:456216"/>
        <dbReference type="EC" id="2.7.1.140"/>
    </reaction>
</comment>
<evidence type="ECO:0000256" key="3">
    <source>
        <dbReference type="ARBA" id="ARBA00022741"/>
    </source>
</evidence>
<dbReference type="AlphaFoldDB" id="A0ABD2YYR1"/>
<accession>A0ABD2YYR1</accession>
<evidence type="ECO:0000256" key="1">
    <source>
        <dbReference type="ARBA" id="ARBA00007374"/>
    </source>
</evidence>
<dbReference type="Gene3D" id="3.30.470.160">
    <property type="entry name" value="Inositol polyphosphate kinase"/>
    <property type="match status" value="1"/>
</dbReference>
<dbReference type="EMBL" id="JBJUIK010000011">
    <property type="protein sequence ID" value="KAL3512033.1"/>
    <property type="molecule type" value="Genomic_DNA"/>
</dbReference>
<organism evidence="9 10">
    <name type="scientific">Cinchona calisaya</name>
    <dbReference type="NCBI Taxonomy" id="153742"/>
    <lineage>
        <taxon>Eukaryota</taxon>
        <taxon>Viridiplantae</taxon>
        <taxon>Streptophyta</taxon>
        <taxon>Embryophyta</taxon>
        <taxon>Tracheophyta</taxon>
        <taxon>Spermatophyta</taxon>
        <taxon>Magnoliopsida</taxon>
        <taxon>eudicotyledons</taxon>
        <taxon>Gunneridae</taxon>
        <taxon>Pentapetalae</taxon>
        <taxon>asterids</taxon>
        <taxon>lamiids</taxon>
        <taxon>Gentianales</taxon>
        <taxon>Rubiaceae</taxon>
        <taxon>Cinchonoideae</taxon>
        <taxon>Cinchoneae</taxon>
        <taxon>Cinchona</taxon>
    </lineage>
</organism>
<dbReference type="EC" id="2.7.1.151" evidence="8"/>
<dbReference type="InterPro" id="IPR038286">
    <property type="entry name" value="IPK_sf"/>
</dbReference>
<proteinExistence type="inferred from homology"/>
<protein>
    <recommendedName>
        <fullName evidence="8">Inositol polyphosphate multikinase</fullName>
        <ecNumber evidence="8">2.7.1.140</ecNumber>
        <ecNumber evidence="8">2.7.1.151</ecNumber>
    </recommendedName>
</protein>
<evidence type="ECO:0000313" key="10">
    <source>
        <dbReference type="Proteomes" id="UP001630127"/>
    </source>
</evidence>
<keyword evidence="4 8" id="KW-0418">Kinase</keyword>
<dbReference type="GO" id="GO:0016301">
    <property type="term" value="F:kinase activity"/>
    <property type="evidence" value="ECO:0007669"/>
    <property type="project" value="UniProtKB-KW"/>
</dbReference>
<comment type="catalytic activity">
    <reaction evidence="6 8">
        <text>1D-myo-inositol 1,4,5-trisphosphate + 2 ATP = 1D-myo-inositol 1,3,4,5,6-pentakisphosphate + 2 ADP + 2 H(+)</text>
        <dbReference type="Rhea" id="RHEA:32359"/>
        <dbReference type="ChEBI" id="CHEBI:15378"/>
        <dbReference type="ChEBI" id="CHEBI:30616"/>
        <dbReference type="ChEBI" id="CHEBI:57733"/>
        <dbReference type="ChEBI" id="CHEBI:203600"/>
        <dbReference type="ChEBI" id="CHEBI:456216"/>
        <dbReference type="EC" id="2.7.1.151"/>
    </reaction>
</comment>
<evidence type="ECO:0000256" key="7">
    <source>
        <dbReference type="ARBA" id="ARBA00036525"/>
    </source>
</evidence>
<evidence type="ECO:0000256" key="2">
    <source>
        <dbReference type="ARBA" id="ARBA00022679"/>
    </source>
</evidence>
<evidence type="ECO:0000256" key="5">
    <source>
        <dbReference type="ARBA" id="ARBA00022840"/>
    </source>
</evidence>
<evidence type="ECO:0000256" key="6">
    <source>
        <dbReference type="ARBA" id="ARBA00036164"/>
    </source>
</evidence>
<gene>
    <name evidence="9" type="ORF">ACH5RR_024750</name>
</gene>
<evidence type="ECO:0000313" key="9">
    <source>
        <dbReference type="EMBL" id="KAL3512033.1"/>
    </source>
</evidence>
<dbReference type="SUPFAM" id="SSF56104">
    <property type="entry name" value="SAICAR synthase-like"/>
    <property type="match status" value="1"/>
</dbReference>